<dbReference type="InterPro" id="IPR058919">
    <property type="entry name" value="Pep3/Vps18_RING_C"/>
</dbReference>
<dbReference type="GO" id="GO:0007032">
    <property type="term" value="P:endosome organization"/>
    <property type="evidence" value="ECO:0007669"/>
    <property type="project" value="TreeGrafter"/>
</dbReference>
<dbReference type="AlphaFoldDB" id="A0A9P5Q7M9"/>
<comment type="caution">
    <text evidence="12">The sequence shown here is derived from an EMBL/GenBank/DDBJ whole genome shotgun (WGS) entry which is preliminary data.</text>
</comment>
<feature type="domain" description="Pep3/Vps18 RING C-terminal" evidence="11">
    <location>
        <begin position="880"/>
        <end position="938"/>
    </location>
</feature>
<dbReference type="CDD" id="cd16462">
    <property type="entry name" value="RING-H2_Pep3p-like"/>
    <property type="match status" value="1"/>
</dbReference>
<dbReference type="GO" id="GO:0048284">
    <property type="term" value="P:organelle fusion"/>
    <property type="evidence" value="ECO:0007669"/>
    <property type="project" value="TreeGrafter"/>
</dbReference>
<protein>
    <submittedName>
        <fullName evidence="12">Pep3/Vps18/deep orange family-domain-containing protein</fullName>
    </submittedName>
</protein>
<dbReference type="GO" id="GO:0006886">
    <property type="term" value="P:intracellular protein transport"/>
    <property type="evidence" value="ECO:0007669"/>
    <property type="project" value="UniProtKB-UniRule"/>
</dbReference>
<dbReference type="Pfam" id="PF05131">
    <property type="entry name" value="Pep3_Vps18"/>
    <property type="match status" value="1"/>
</dbReference>
<keyword evidence="13" id="KW-1185">Reference proteome</keyword>
<evidence type="ECO:0000256" key="8">
    <source>
        <dbReference type="SAM" id="Coils"/>
    </source>
</evidence>
<keyword evidence="5" id="KW-0472">Membrane</keyword>
<dbReference type="GO" id="GO:0005768">
    <property type="term" value="C:endosome"/>
    <property type="evidence" value="ECO:0007669"/>
    <property type="project" value="TreeGrafter"/>
</dbReference>
<accession>A0A9P5Q7M9</accession>
<keyword evidence="4" id="KW-0862">Zinc</keyword>
<gene>
    <name evidence="12" type="ORF">BDP27DRAFT_1313971</name>
</gene>
<dbReference type="Proteomes" id="UP000772434">
    <property type="component" value="Unassembled WGS sequence"/>
</dbReference>
<proteinExistence type="inferred from homology"/>
<keyword evidence="3" id="KW-0863">Zinc-finger</keyword>
<feature type="region of interest" description="Disordered" evidence="9">
    <location>
        <begin position="1"/>
        <end position="20"/>
    </location>
</feature>
<dbReference type="Pfam" id="PF26148">
    <property type="entry name" value="VPS18_RING_C"/>
    <property type="match status" value="1"/>
</dbReference>
<evidence type="ECO:0000256" key="7">
    <source>
        <dbReference type="PROSITE-ProRule" id="PRU01006"/>
    </source>
</evidence>
<comment type="similarity">
    <text evidence="1">Belongs to the VPS18 family.</text>
</comment>
<evidence type="ECO:0000256" key="1">
    <source>
        <dbReference type="ARBA" id="ARBA00010454"/>
    </source>
</evidence>
<dbReference type="GO" id="GO:0030897">
    <property type="term" value="C:HOPS complex"/>
    <property type="evidence" value="ECO:0007669"/>
    <property type="project" value="TreeGrafter"/>
</dbReference>
<feature type="coiled-coil region" evidence="8">
    <location>
        <begin position="841"/>
        <end position="875"/>
    </location>
</feature>
<dbReference type="InterPro" id="IPR007810">
    <property type="entry name" value="Pep3/Vps18_beta-prop"/>
</dbReference>
<evidence type="ECO:0000256" key="4">
    <source>
        <dbReference type="ARBA" id="ARBA00022833"/>
    </source>
</evidence>
<dbReference type="InterPro" id="IPR000547">
    <property type="entry name" value="Clathrin_H-chain/VPS_repeat"/>
</dbReference>
<sequence length="1082" mass="121834">MFDEYVEHSTAAPLNHGPSLQSRGLQYEGFEPAQPEDALDQDPQDTVEAGAPQAPIFDLGQVQCAINAPLVSLVVCSDMLVMGLASNVLILIELAHATQVTRIPIPVKQNEMTLYKLFMDPSGRHIIITSTQGQNWYLYRTWKKPRQLKTFNKLVIESIGWNKAAMLSNSQPTSTREILIGARNGTIYEAMLNAEEDFFKSQERYLQPVFSLPELHPITGVKYDVFPPSDPRRALVVVTTPSRIYQFVGAPDRRADESGRIFTSLFAAYRATVPKILELPGDTQHSELHYYTSNPDQALSLPRSLAWMTAPGIYHGNFNFESTTDDFIDAADVLHYSTSGDASELPVSIALTDFHYVILYKDRIAGVCHLNDKLAYEEPLPLKPSEEVRGITADPIRKTYWVYTDQSIFELLVGNEDRDVWKIYLEQGQFEIALRYAKTASQRNRVLAAQANAFFSEGHFFQAAQCYAQCSVSFEEVVLKFLDVNERDALRSYLISRLERTKKSDITQRMMLATWLVEFYLSKCNELDDMVASESVLHDVGNLQAERSILEDDLRHFFETYKGNLDPKTTYELIQGHGRTDMYLHYASAIGDSERVVEHWIMEEDWSQAIDALNRQSDLDLYYRFGAVLLRQAPKETVDSWLKQPTLDPMRLIPSLLQLQHAPRDPLSPNQAIRYLNHVVFDQQNTSPTIHNLLITFYIMPSSAPSTSLPTSDDGPILRFLGKPFYDLDYALRLCKQTGRTQPCVHIYSKMGLYENSVDLALEKGDLELAKINAEMPEDDQPLRKKLWLKIARYVVQDKKDIKTAMRFLENTDLLKIEDILPFFPDFVVIDDFKEEIAHALEGYSSHIDALRNEMDDATKTAESIKQDINALRNRFVTIDAGDTCSVCSHLLLTRQFYVFPCRHDFHADCLIGLAKEYMPAHSLRRMLALQTELMKGAGTPISSAIITGPASLPPSAVAVQPQGRQNHTQRTLLSANFTSPLQNGTRAANLLGRNLLSAGDKIRDLIVPDALAALVTAPTWIPGIGGGRRIGNDTDGGKKVEKLRAELDDLLASSCPLCESVVVGLDKPFITEGEVDTTWTL</sequence>
<evidence type="ECO:0000259" key="10">
    <source>
        <dbReference type="Pfam" id="PF05131"/>
    </source>
</evidence>
<dbReference type="GO" id="GO:0008270">
    <property type="term" value="F:zinc ion binding"/>
    <property type="evidence" value="ECO:0007669"/>
    <property type="project" value="UniProtKB-KW"/>
</dbReference>
<dbReference type="PROSITE" id="PS50236">
    <property type="entry name" value="CHCR"/>
    <property type="match status" value="1"/>
</dbReference>
<evidence type="ECO:0000256" key="3">
    <source>
        <dbReference type="ARBA" id="ARBA00022771"/>
    </source>
</evidence>
<evidence type="ECO:0000313" key="13">
    <source>
        <dbReference type="Proteomes" id="UP000772434"/>
    </source>
</evidence>
<evidence type="ECO:0000256" key="9">
    <source>
        <dbReference type="SAM" id="MobiDB-lite"/>
    </source>
</evidence>
<dbReference type="GO" id="GO:0030674">
    <property type="term" value="F:protein-macromolecule adaptor activity"/>
    <property type="evidence" value="ECO:0007669"/>
    <property type="project" value="TreeGrafter"/>
</dbReference>
<organism evidence="12 13">
    <name type="scientific">Rhodocollybia butyracea</name>
    <dbReference type="NCBI Taxonomy" id="206335"/>
    <lineage>
        <taxon>Eukaryota</taxon>
        <taxon>Fungi</taxon>
        <taxon>Dikarya</taxon>
        <taxon>Basidiomycota</taxon>
        <taxon>Agaricomycotina</taxon>
        <taxon>Agaricomycetes</taxon>
        <taxon>Agaricomycetidae</taxon>
        <taxon>Agaricales</taxon>
        <taxon>Marasmiineae</taxon>
        <taxon>Omphalotaceae</taxon>
        <taxon>Rhodocollybia</taxon>
    </lineage>
</organism>
<dbReference type="PANTHER" id="PTHR23323">
    <property type="entry name" value="VACUOLAR PROTEIN SORTING-ASSOCIATED PROTEIN"/>
    <property type="match status" value="1"/>
</dbReference>
<evidence type="ECO:0000256" key="5">
    <source>
        <dbReference type="ARBA" id="ARBA00023136"/>
    </source>
</evidence>
<evidence type="ECO:0000313" key="12">
    <source>
        <dbReference type="EMBL" id="KAF9076145.1"/>
    </source>
</evidence>
<evidence type="ECO:0000256" key="2">
    <source>
        <dbReference type="ARBA" id="ARBA00022723"/>
    </source>
</evidence>
<dbReference type="PANTHER" id="PTHR23323:SF26">
    <property type="entry name" value="VACUOLAR PROTEIN SORTING-ASSOCIATED PROTEIN 18 HOMOLOG"/>
    <property type="match status" value="1"/>
</dbReference>
<keyword evidence="8" id="KW-0175">Coiled coil</keyword>
<evidence type="ECO:0000259" key="11">
    <source>
        <dbReference type="Pfam" id="PF26148"/>
    </source>
</evidence>
<dbReference type="GO" id="GO:0006904">
    <property type="term" value="P:vesicle docking involved in exocytosis"/>
    <property type="evidence" value="ECO:0007669"/>
    <property type="project" value="TreeGrafter"/>
</dbReference>
<evidence type="ECO:0000256" key="6">
    <source>
        <dbReference type="ARBA" id="ARBA00029433"/>
    </source>
</evidence>
<name>A0A9P5Q7M9_9AGAR</name>
<reference evidence="12" key="1">
    <citation type="submission" date="2020-11" db="EMBL/GenBank/DDBJ databases">
        <authorList>
            <consortium name="DOE Joint Genome Institute"/>
            <person name="Ahrendt S."/>
            <person name="Riley R."/>
            <person name="Andreopoulos W."/>
            <person name="Labutti K."/>
            <person name="Pangilinan J."/>
            <person name="Ruiz-Duenas F.J."/>
            <person name="Barrasa J.M."/>
            <person name="Sanchez-Garcia M."/>
            <person name="Camarero S."/>
            <person name="Miyauchi S."/>
            <person name="Serrano A."/>
            <person name="Linde D."/>
            <person name="Babiker R."/>
            <person name="Drula E."/>
            <person name="Ayuso-Fernandez I."/>
            <person name="Pacheco R."/>
            <person name="Padilla G."/>
            <person name="Ferreira P."/>
            <person name="Barriuso J."/>
            <person name="Kellner H."/>
            <person name="Castanera R."/>
            <person name="Alfaro M."/>
            <person name="Ramirez L."/>
            <person name="Pisabarro A.G."/>
            <person name="Kuo A."/>
            <person name="Tritt A."/>
            <person name="Lipzen A."/>
            <person name="He G."/>
            <person name="Yan M."/>
            <person name="Ng V."/>
            <person name="Cullen D."/>
            <person name="Martin F."/>
            <person name="Rosso M.-N."/>
            <person name="Henrissat B."/>
            <person name="Hibbett D."/>
            <person name="Martinez A.T."/>
            <person name="Grigoriev I.V."/>
        </authorList>
    </citation>
    <scope>NUCLEOTIDE SEQUENCE</scope>
    <source>
        <strain evidence="12">AH 40177</strain>
    </source>
</reference>
<dbReference type="GO" id="GO:0007033">
    <property type="term" value="P:vacuole organization"/>
    <property type="evidence" value="ECO:0007669"/>
    <property type="project" value="TreeGrafter"/>
</dbReference>
<dbReference type="SUPFAM" id="SSF57850">
    <property type="entry name" value="RING/U-box"/>
    <property type="match status" value="1"/>
</dbReference>
<feature type="domain" description="Pep3/Vps18 beta-propeller" evidence="10">
    <location>
        <begin position="55"/>
        <end position="413"/>
    </location>
</feature>
<dbReference type="OrthoDB" id="1845386at2759"/>
<dbReference type="EMBL" id="JADNRY010000007">
    <property type="protein sequence ID" value="KAF9076145.1"/>
    <property type="molecule type" value="Genomic_DNA"/>
</dbReference>
<feature type="repeat" description="CHCR" evidence="7">
    <location>
        <begin position="644"/>
        <end position="804"/>
    </location>
</feature>
<keyword evidence="2" id="KW-0479">Metal-binding</keyword>
<comment type="subcellular location">
    <subcellularLocation>
        <location evidence="6">Endomembrane system</location>
        <topology evidence="6">Peripheral membrane protein</topology>
        <orientation evidence="6">Cytoplasmic side</orientation>
    </subcellularLocation>
</comment>